<organism evidence="2 3">
    <name type="scientific">Ramlibacter monticola</name>
    <dbReference type="NCBI Taxonomy" id="1926872"/>
    <lineage>
        <taxon>Bacteria</taxon>
        <taxon>Pseudomonadati</taxon>
        <taxon>Pseudomonadota</taxon>
        <taxon>Betaproteobacteria</taxon>
        <taxon>Burkholderiales</taxon>
        <taxon>Comamonadaceae</taxon>
        <taxon>Ramlibacter</taxon>
    </lineage>
</organism>
<protein>
    <submittedName>
        <fullName evidence="2">Universal stress protein</fullName>
    </submittedName>
</protein>
<feature type="domain" description="UspA" evidence="1">
    <location>
        <begin position="1"/>
        <end position="138"/>
    </location>
</feature>
<proteinExistence type="predicted"/>
<dbReference type="InterPro" id="IPR006016">
    <property type="entry name" value="UspA"/>
</dbReference>
<dbReference type="SUPFAM" id="SSF52402">
    <property type="entry name" value="Adenine nucleotide alpha hydrolases-like"/>
    <property type="match status" value="1"/>
</dbReference>
<dbReference type="InterPro" id="IPR014729">
    <property type="entry name" value="Rossmann-like_a/b/a_fold"/>
</dbReference>
<dbReference type="Pfam" id="PF00582">
    <property type="entry name" value="Usp"/>
    <property type="match status" value="1"/>
</dbReference>
<dbReference type="EMBL" id="JAEQNE010000009">
    <property type="protein sequence ID" value="MBL0394639.1"/>
    <property type="molecule type" value="Genomic_DNA"/>
</dbReference>
<accession>A0A937CWQ0</accession>
<evidence type="ECO:0000313" key="2">
    <source>
        <dbReference type="EMBL" id="MBL0394639.1"/>
    </source>
</evidence>
<comment type="caution">
    <text evidence="2">The sequence shown here is derived from an EMBL/GenBank/DDBJ whole genome shotgun (WGS) entry which is preliminary data.</text>
</comment>
<gene>
    <name evidence="2" type="ORF">JJ685_26110</name>
</gene>
<name>A0A937CWQ0_9BURK</name>
<dbReference type="Proteomes" id="UP000599109">
    <property type="component" value="Unassembled WGS sequence"/>
</dbReference>
<keyword evidence="3" id="KW-1185">Reference proteome</keyword>
<dbReference type="RefSeq" id="WP_201677311.1">
    <property type="nucleotide sequence ID" value="NZ_JAEQNE010000009.1"/>
</dbReference>
<dbReference type="AlphaFoldDB" id="A0A937CWQ0"/>
<evidence type="ECO:0000259" key="1">
    <source>
        <dbReference type="Pfam" id="PF00582"/>
    </source>
</evidence>
<dbReference type="Gene3D" id="3.40.50.620">
    <property type="entry name" value="HUPs"/>
    <property type="match status" value="1"/>
</dbReference>
<dbReference type="CDD" id="cd00293">
    <property type="entry name" value="USP-like"/>
    <property type="match status" value="1"/>
</dbReference>
<evidence type="ECO:0000313" key="3">
    <source>
        <dbReference type="Proteomes" id="UP000599109"/>
    </source>
</evidence>
<sequence length="166" mass="18632">MQKILVPIAGSPNDEAVLRHVVRLVLQGNALEVHLLNVQTPFRWHVARFVPRHEREGFYREQSRDALRPCRERLDRARIPYTVHTAVGDSALCITQAAHRLRCDRILMGTARKDSLVRLVEDCVVNRVLELTTVPVEVIAGTAVSKWERYGIPAAVGTLLAIALAD</sequence>
<reference evidence="2 3" key="1">
    <citation type="journal article" date="2017" name="Int. J. Syst. Evol. Microbiol.">
        <title>Ramlibacter monticola sp. nov., isolated from forest soil.</title>
        <authorList>
            <person name="Chaudhary D.K."/>
            <person name="Kim J."/>
        </authorList>
    </citation>
    <scope>NUCLEOTIDE SEQUENCE [LARGE SCALE GENOMIC DNA]</scope>
    <source>
        <strain evidence="2 3">KACC 19175</strain>
    </source>
</reference>